<keyword evidence="15" id="KW-1185">Reference proteome</keyword>
<proteinExistence type="predicted"/>
<feature type="region of interest" description="Disordered" evidence="9">
    <location>
        <begin position="268"/>
        <end position="305"/>
    </location>
</feature>
<dbReference type="EC" id="2.4.99.28" evidence="7"/>
<keyword evidence="10" id="KW-0472">Membrane</keyword>
<name>A0A0S6VWF6_9BACT</name>
<dbReference type="Pfam" id="PF06832">
    <property type="entry name" value="BiPBP_C"/>
    <property type="match status" value="1"/>
</dbReference>
<dbReference type="AlphaFoldDB" id="A0A0S6VWF6"/>
<dbReference type="GO" id="GO:0009252">
    <property type="term" value="P:peptidoglycan biosynthetic process"/>
    <property type="evidence" value="ECO:0007669"/>
    <property type="project" value="TreeGrafter"/>
</dbReference>
<evidence type="ECO:0000313" key="15">
    <source>
        <dbReference type="Proteomes" id="UP000030700"/>
    </source>
</evidence>
<feature type="compositionally biased region" description="Polar residues" evidence="9">
    <location>
        <begin position="268"/>
        <end position="278"/>
    </location>
</feature>
<evidence type="ECO:0000256" key="10">
    <source>
        <dbReference type="SAM" id="Phobius"/>
    </source>
</evidence>
<dbReference type="InterPro" id="IPR012338">
    <property type="entry name" value="Beta-lactam/transpept-like"/>
</dbReference>
<feature type="domain" description="Penicillin-binding protein transpeptidase" evidence="11">
    <location>
        <begin position="341"/>
        <end position="607"/>
    </location>
</feature>
<keyword evidence="1 14" id="KW-0121">Carboxypeptidase</keyword>
<comment type="catalytic activity">
    <reaction evidence="8">
        <text>[GlcNAc-(1-&gt;4)-Mur2Ac(oyl-L-Ala-gamma-D-Glu-L-Lys-D-Ala-D-Ala)](n)-di-trans,octa-cis-undecaprenyl diphosphate + beta-D-GlcNAc-(1-&gt;4)-Mur2Ac(oyl-L-Ala-gamma-D-Glu-L-Lys-D-Ala-D-Ala)-di-trans,octa-cis-undecaprenyl diphosphate = [GlcNAc-(1-&gt;4)-Mur2Ac(oyl-L-Ala-gamma-D-Glu-L-Lys-D-Ala-D-Ala)](n+1)-di-trans,octa-cis-undecaprenyl diphosphate + di-trans,octa-cis-undecaprenyl diphosphate + H(+)</text>
        <dbReference type="Rhea" id="RHEA:23708"/>
        <dbReference type="Rhea" id="RHEA-COMP:9602"/>
        <dbReference type="Rhea" id="RHEA-COMP:9603"/>
        <dbReference type="ChEBI" id="CHEBI:15378"/>
        <dbReference type="ChEBI" id="CHEBI:58405"/>
        <dbReference type="ChEBI" id="CHEBI:60033"/>
        <dbReference type="ChEBI" id="CHEBI:78435"/>
        <dbReference type="EC" id="2.4.99.28"/>
    </reaction>
</comment>
<keyword evidence="10" id="KW-1133">Transmembrane helix</keyword>
<dbReference type="InterPro" id="IPR009647">
    <property type="entry name" value="PBP_C"/>
</dbReference>
<feature type="domain" description="Penicillin-binding C-terminal" evidence="13">
    <location>
        <begin position="716"/>
        <end position="790"/>
    </location>
</feature>
<evidence type="ECO:0000256" key="8">
    <source>
        <dbReference type="ARBA" id="ARBA00049902"/>
    </source>
</evidence>
<dbReference type="STRING" id="1499966.U14_00272"/>
<dbReference type="InterPro" id="IPR001460">
    <property type="entry name" value="PCN-bd_Tpept"/>
</dbReference>
<evidence type="ECO:0000256" key="6">
    <source>
        <dbReference type="ARBA" id="ARBA00023268"/>
    </source>
</evidence>
<dbReference type="Gene3D" id="3.40.710.10">
    <property type="entry name" value="DD-peptidase/beta-lactamase superfamily"/>
    <property type="match status" value="1"/>
</dbReference>
<keyword evidence="2" id="KW-0645">Protease</keyword>
<dbReference type="Pfam" id="PF00905">
    <property type="entry name" value="Transpeptidase"/>
    <property type="match status" value="1"/>
</dbReference>
<evidence type="ECO:0000256" key="3">
    <source>
        <dbReference type="ARBA" id="ARBA00022676"/>
    </source>
</evidence>
<evidence type="ECO:0000313" key="14">
    <source>
        <dbReference type="EMBL" id="GAK49054.1"/>
    </source>
</evidence>
<dbReference type="SUPFAM" id="SSF56601">
    <property type="entry name" value="beta-lactamase/transpeptidase-like"/>
    <property type="match status" value="1"/>
</dbReference>
<dbReference type="HOGENOM" id="CLU_006354_7_1_0"/>
<evidence type="ECO:0000259" key="12">
    <source>
        <dbReference type="Pfam" id="PF00912"/>
    </source>
</evidence>
<reference evidence="14" key="1">
    <citation type="journal article" date="2015" name="PeerJ">
        <title>First genomic representation of candidate bacterial phylum KSB3 points to enhanced environmental sensing as a trigger of wastewater bulking.</title>
        <authorList>
            <person name="Sekiguchi Y."/>
            <person name="Ohashi A."/>
            <person name="Parks D.H."/>
            <person name="Yamauchi T."/>
            <person name="Tyson G.W."/>
            <person name="Hugenholtz P."/>
        </authorList>
    </citation>
    <scope>NUCLEOTIDE SEQUENCE [LARGE SCALE GENOMIC DNA]</scope>
</reference>
<evidence type="ECO:0000256" key="2">
    <source>
        <dbReference type="ARBA" id="ARBA00022670"/>
    </source>
</evidence>
<evidence type="ECO:0000256" key="9">
    <source>
        <dbReference type="SAM" id="MobiDB-lite"/>
    </source>
</evidence>
<accession>A0A0S6VWF6</accession>
<evidence type="ECO:0000256" key="1">
    <source>
        <dbReference type="ARBA" id="ARBA00022645"/>
    </source>
</evidence>
<evidence type="ECO:0000256" key="7">
    <source>
        <dbReference type="ARBA" id="ARBA00044770"/>
    </source>
</evidence>
<dbReference type="PANTHER" id="PTHR32282">
    <property type="entry name" value="BINDING PROTEIN TRANSPEPTIDASE, PUTATIVE-RELATED"/>
    <property type="match status" value="1"/>
</dbReference>
<keyword evidence="4" id="KW-0808">Transferase</keyword>
<sequence>MKFFFKKIGWVAGAVCVLLFCAFIGYLGLPLPKDLFAIQNDLSVKITDRNGVLLRETLSAAGGRTTWLSFDQLPATVTRAVMAVEDRRFFSHPGVDVFALGRAVWQNLASGRVVSGASTITQQLVKQQVGFPRSLWGKGREMLFALRVERHLSKQEILTQYLNRVSFSNQAFGIEAASRLYFGKPAAHLSLAESVYLVGLIQAPSRFNPYRSPERALQRQRRLLEQLRASGAIQEDEYQLASREMLRIVSKNLHFKASHFCDALNLSSESSKTKNSPPGSGKGWVDDLNISRSTNTPPQPLAGGENAQIKTTLDYYVQQQVEAIVTRRIDELKDYHVTNAAVLVLDNDTGDILAYVGSKDYFDDAISGQVNGVLALRQPGSTLKPFTYQLALERNYTPATLLPDIKDFPNAPRTFIPENYDRKFHGPVRLREALACSYNLPAARVAENIGVEALYRRLHQYGFDSLKELPSFYGPGLTLGNGEVTLFELTRAYAILARGGKTLRVRTRLDEPIAPSMQAFAPRSSYIIAHILADRQAAVRAFGEDTPLGLPFVTAVKTGTSKDYRDNWTVGFTRDYTVGVWVGNFDGTPMRKVSGITGAAPIYRDVMLALYRHYNPSNWLASLPEGLVTRRICPLSGKLVQENCPHGIDEIFFQENAPTEPCDMHHAVWVNADDGLLTQPDAPNAVKKVFTQFPPLYQSWAHEMGYPEPPTRYSAHSQTGTPTIHIVHPNHGDVYALDPILRPEFQTIQLAAVAPPDVEQITWYVDEQEWASAASPFRAAWQIRPGTHRIYAEGERQGEIIRSEEITVFIVQ</sequence>
<keyword evidence="5" id="KW-0378">Hydrolase</keyword>
<gene>
    <name evidence="14" type="ORF">U14_00272</name>
</gene>
<dbReference type="GO" id="GO:0008955">
    <property type="term" value="F:peptidoglycan glycosyltransferase activity"/>
    <property type="evidence" value="ECO:0007669"/>
    <property type="project" value="UniProtKB-EC"/>
</dbReference>
<dbReference type="Pfam" id="PF00912">
    <property type="entry name" value="Transgly"/>
    <property type="match status" value="1"/>
</dbReference>
<dbReference type="Gene3D" id="1.10.3810.10">
    <property type="entry name" value="Biosynthetic peptidoglycan transglycosylase-like"/>
    <property type="match status" value="1"/>
</dbReference>
<dbReference type="GO" id="GO:0008658">
    <property type="term" value="F:penicillin binding"/>
    <property type="evidence" value="ECO:0007669"/>
    <property type="project" value="InterPro"/>
</dbReference>
<dbReference type="InterPro" id="IPR023346">
    <property type="entry name" value="Lysozyme-like_dom_sf"/>
</dbReference>
<keyword evidence="6" id="KW-0511">Multifunctional enzyme</keyword>
<dbReference type="Proteomes" id="UP000030700">
    <property type="component" value="Unassembled WGS sequence"/>
</dbReference>
<evidence type="ECO:0000256" key="5">
    <source>
        <dbReference type="ARBA" id="ARBA00022801"/>
    </source>
</evidence>
<dbReference type="GO" id="GO:0006508">
    <property type="term" value="P:proteolysis"/>
    <property type="evidence" value="ECO:0007669"/>
    <property type="project" value="UniProtKB-KW"/>
</dbReference>
<dbReference type="InterPro" id="IPR036950">
    <property type="entry name" value="PBP_transglycosylase"/>
</dbReference>
<feature type="domain" description="Glycosyl transferase family 51" evidence="12">
    <location>
        <begin position="62"/>
        <end position="227"/>
    </location>
</feature>
<protein>
    <recommendedName>
        <fullName evidence="7">peptidoglycan glycosyltransferase</fullName>
        <ecNumber evidence="7">2.4.99.28</ecNumber>
    </recommendedName>
</protein>
<dbReference type="GO" id="GO:0004180">
    <property type="term" value="F:carboxypeptidase activity"/>
    <property type="evidence" value="ECO:0007669"/>
    <property type="project" value="UniProtKB-KW"/>
</dbReference>
<feature type="transmembrane region" description="Helical" evidence="10">
    <location>
        <begin position="7"/>
        <end position="29"/>
    </location>
</feature>
<dbReference type="GO" id="GO:0030288">
    <property type="term" value="C:outer membrane-bounded periplasmic space"/>
    <property type="evidence" value="ECO:0007669"/>
    <property type="project" value="TreeGrafter"/>
</dbReference>
<keyword evidence="10" id="KW-0812">Transmembrane</keyword>
<dbReference type="InterPro" id="IPR001264">
    <property type="entry name" value="Glyco_trans_51"/>
</dbReference>
<keyword evidence="3" id="KW-0328">Glycosyltransferase</keyword>
<organism evidence="14">
    <name type="scientific">Candidatus Moduliflexus flocculans</name>
    <dbReference type="NCBI Taxonomy" id="1499966"/>
    <lineage>
        <taxon>Bacteria</taxon>
        <taxon>Candidatus Moduliflexota</taxon>
        <taxon>Candidatus Moduliflexia</taxon>
        <taxon>Candidatus Moduliflexales</taxon>
        <taxon>Candidatus Moduliflexaceae</taxon>
    </lineage>
</organism>
<dbReference type="EMBL" id="DF820455">
    <property type="protein sequence ID" value="GAK49054.1"/>
    <property type="molecule type" value="Genomic_DNA"/>
</dbReference>
<evidence type="ECO:0000259" key="13">
    <source>
        <dbReference type="Pfam" id="PF06832"/>
    </source>
</evidence>
<dbReference type="SUPFAM" id="SSF53955">
    <property type="entry name" value="Lysozyme-like"/>
    <property type="match status" value="1"/>
</dbReference>
<dbReference type="InterPro" id="IPR050396">
    <property type="entry name" value="Glycosyltr_51/Transpeptidase"/>
</dbReference>
<dbReference type="PANTHER" id="PTHR32282:SF15">
    <property type="entry name" value="PENICILLIN-BINDING PROTEIN 1C"/>
    <property type="match status" value="1"/>
</dbReference>
<evidence type="ECO:0000259" key="11">
    <source>
        <dbReference type="Pfam" id="PF00905"/>
    </source>
</evidence>
<evidence type="ECO:0000256" key="4">
    <source>
        <dbReference type="ARBA" id="ARBA00022679"/>
    </source>
</evidence>